<evidence type="ECO:0000256" key="1">
    <source>
        <dbReference type="SAM" id="Phobius"/>
    </source>
</evidence>
<evidence type="ECO:0000313" key="3">
    <source>
        <dbReference type="EMBL" id="HJB09868.1"/>
    </source>
</evidence>
<organism evidence="3 4">
    <name type="scientific">Candidatus Brachybacterium merdavium</name>
    <dbReference type="NCBI Taxonomy" id="2838513"/>
    <lineage>
        <taxon>Bacteria</taxon>
        <taxon>Bacillati</taxon>
        <taxon>Actinomycetota</taxon>
        <taxon>Actinomycetes</taxon>
        <taxon>Micrococcales</taxon>
        <taxon>Dermabacteraceae</taxon>
        <taxon>Brachybacterium</taxon>
    </lineage>
</organism>
<accession>A0A9D2LC57</accession>
<reference evidence="3" key="1">
    <citation type="journal article" date="2021" name="PeerJ">
        <title>Extensive microbial diversity within the chicken gut microbiome revealed by metagenomics and culture.</title>
        <authorList>
            <person name="Gilroy R."/>
            <person name="Ravi A."/>
            <person name="Getino M."/>
            <person name="Pursley I."/>
            <person name="Horton D.L."/>
            <person name="Alikhan N.F."/>
            <person name="Baker D."/>
            <person name="Gharbi K."/>
            <person name="Hall N."/>
            <person name="Watson M."/>
            <person name="Adriaenssens E.M."/>
            <person name="Foster-Nyarko E."/>
            <person name="Jarju S."/>
            <person name="Secka A."/>
            <person name="Antonio M."/>
            <person name="Oren A."/>
            <person name="Chaudhuri R.R."/>
            <person name="La Ragione R."/>
            <person name="Hildebrand F."/>
            <person name="Pallen M.J."/>
        </authorList>
    </citation>
    <scope>NUCLEOTIDE SEQUENCE</scope>
    <source>
        <strain evidence="3">ChiHjej13B12-24818</strain>
    </source>
</reference>
<dbReference type="AlphaFoldDB" id="A0A9D2LC57"/>
<keyword evidence="1" id="KW-0812">Transmembrane</keyword>
<protein>
    <submittedName>
        <fullName evidence="3">SAF domain-containing protein</fullName>
    </submittedName>
</protein>
<name>A0A9D2LC57_9MICO</name>
<keyword evidence="1" id="KW-0472">Membrane</keyword>
<evidence type="ECO:0000313" key="4">
    <source>
        <dbReference type="Proteomes" id="UP000823823"/>
    </source>
</evidence>
<dbReference type="InterPro" id="IPR013974">
    <property type="entry name" value="SAF"/>
</dbReference>
<dbReference type="EMBL" id="DWZH01000037">
    <property type="protein sequence ID" value="HJB09868.1"/>
    <property type="molecule type" value="Genomic_DNA"/>
</dbReference>
<evidence type="ECO:0000259" key="2">
    <source>
        <dbReference type="SMART" id="SM00858"/>
    </source>
</evidence>
<dbReference type="Pfam" id="PF08666">
    <property type="entry name" value="SAF"/>
    <property type="match status" value="1"/>
</dbReference>
<dbReference type="SMART" id="SM00858">
    <property type="entry name" value="SAF"/>
    <property type="match status" value="1"/>
</dbReference>
<dbReference type="Proteomes" id="UP000823823">
    <property type="component" value="Unassembled WGS sequence"/>
</dbReference>
<dbReference type="CDD" id="cd11614">
    <property type="entry name" value="SAF_CpaB_FlgA_like"/>
    <property type="match status" value="1"/>
</dbReference>
<sequence length="215" mass="22208">MTAAAPVMRLRRPRWKDPRLIVGIVLVLASVLMGSLLVSRLSETTPVLVTRSPLAPGDPIRPESLSAVEIRLGEQVGAYVGSIDAIPDGAVATRAVDAGELLPISALGQSADVPLRPVVIPVESTVAESVVIGATVELWHTSSGPSQGEGDRASARMLVPDAVVRRIDEGSSLGMRSMAVEVLVPAGDLASVLEVLGEDGRLDVIGVPGAHGVTP</sequence>
<reference evidence="3" key="2">
    <citation type="submission" date="2021-04" db="EMBL/GenBank/DDBJ databases">
        <authorList>
            <person name="Gilroy R."/>
        </authorList>
    </citation>
    <scope>NUCLEOTIDE SEQUENCE</scope>
    <source>
        <strain evidence="3">ChiHjej13B12-24818</strain>
    </source>
</reference>
<proteinExistence type="predicted"/>
<gene>
    <name evidence="3" type="ORF">H9786_04955</name>
</gene>
<comment type="caution">
    <text evidence="3">The sequence shown here is derived from an EMBL/GenBank/DDBJ whole genome shotgun (WGS) entry which is preliminary data.</text>
</comment>
<keyword evidence="1" id="KW-1133">Transmembrane helix</keyword>
<feature type="domain" description="SAF" evidence="2">
    <location>
        <begin position="45"/>
        <end position="108"/>
    </location>
</feature>
<feature type="transmembrane region" description="Helical" evidence="1">
    <location>
        <begin position="20"/>
        <end position="38"/>
    </location>
</feature>